<sequence length="99" mass="11033">METEAENVLDALSHRIVDEVLPAAEEALQQQFERLSTQKKDYSIEEPFVKRSQQPSTELKAVEQSEHESQTLADRLSDSVSAAFASIADSGVAFKLPKR</sequence>
<keyword evidence="3" id="KW-1185">Reference proteome</keyword>
<gene>
    <name evidence="2" type="ORF">MSPICULIGERA_LOCUS671</name>
</gene>
<dbReference type="AlphaFoldDB" id="A0AA36C542"/>
<evidence type="ECO:0000256" key="1">
    <source>
        <dbReference type="SAM" id="MobiDB-lite"/>
    </source>
</evidence>
<evidence type="ECO:0000313" key="2">
    <source>
        <dbReference type="EMBL" id="CAJ0557924.1"/>
    </source>
</evidence>
<dbReference type="Proteomes" id="UP001177023">
    <property type="component" value="Unassembled WGS sequence"/>
</dbReference>
<feature type="region of interest" description="Disordered" evidence="1">
    <location>
        <begin position="46"/>
        <end position="73"/>
    </location>
</feature>
<name>A0AA36C542_9BILA</name>
<feature type="non-terminal residue" evidence="2">
    <location>
        <position position="99"/>
    </location>
</feature>
<reference evidence="2" key="1">
    <citation type="submission" date="2023-06" db="EMBL/GenBank/DDBJ databases">
        <authorList>
            <person name="Delattre M."/>
        </authorList>
    </citation>
    <scope>NUCLEOTIDE SEQUENCE</scope>
    <source>
        <strain evidence="2">AF72</strain>
    </source>
</reference>
<feature type="compositionally biased region" description="Basic and acidic residues" evidence="1">
    <location>
        <begin position="60"/>
        <end position="69"/>
    </location>
</feature>
<organism evidence="2 3">
    <name type="scientific">Mesorhabditis spiculigera</name>
    <dbReference type="NCBI Taxonomy" id="96644"/>
    <lineage>
        <taxon>Eukaryota</taxon>
        <taxon>Metazoa</taxon>
        <taxon>Ecdysozoa</taxon>
        <taxon>Nematoda</taxon>
        <taxon>Chromadorea</taxon>
        <taxon>Rhabditida</taxon>
        <taxon>Rhabditina</taxon>
        <taxon>Rhabditomorpha</taxon>
        <taxon>Rhabditoidea</taxon>
        <taxon>Rhabditidae</taxon>
        <taxon>Mesorhabditinae</taxon>
        <taxon>Mesorhabditis</taxon>
    </lineage>
</organism>
<evidence type="ECO:0000313" key="3">
    <source>
        <dbReference type="Proteomes" id="UP001177023"/>
    </source>
</evidence>
<protein>
    <submittedName>
        <fullName evidence="2">Uncharacterized protein</fullName>
    </submittedName>
</protein>
<dbReference type="EMBL" id="CATQJA010000157">
    <property type="protein sequence ID" value="CAJ0557924.1"/>
    <property type="molecule type" value="Genomic_DNA"/>
</dbReference>
<proteinExistence type="predicted"/>
<accession>A0AA36C542</accession>
<comment type="caution">
    <text evidence="2">The sequence shown here is derived from an EMBL/GenBank/DDBJ whole genome shotgun (WGS) entry which is preliminary data.</text>
</comment>